<proteinExistence type="predicted"/>
<feature type="compositionally biased region" description="Pro residues" evidence="2">
    <location>
        <begin position="395"/>
        <end position="408"/>
    </location>
</feature>
<name>A0A087FXS0_ARAAL</name>
<keyword evidence="4" id="KW-1185">Reference proteome</keyword>
<reference evidence="4" key="1">
    <citation type="journal article" date="2015" name="Nat. Plants">
        <title>Genome expansion of Arabis alpina linked with retrotransposition and reduced symmetric DNA methylation.</title>
        <authorList>
            <person name="Willing E.M."/>
            <person name="Rawat V."/>
            <person name="Mandakova T."/>
            <person name="Maumus F."/>
            <person name="James G.V."/>
            <person name="Nordstroem K.J."/>
            <person name="Becker C."/>
            <person name="Warthmann N."/>
            <person name="Chica C."/>
            <person name="Szarzynska B."/>
            <person name="Zytnicki M."/>
            <person name="Albani M.C."/>
            <person name="Kiefer C."/>
            <person name="Bergonzi S."/>
            <person name="Castaings L."/>
            <person name="Mateos J.L."/>
            <person name="Berns M.C."/>
            <person name="Bujdoso N."/>
            <person name="Piofczyk T."/>
            <person name="de Lorenzo L."/>
            <person name="Barrero-Sicilia C."/>
            <person name="Mateos I."/>
            <person name="Piednoel M."/>
            <person name="Hagmann J."/>
            <person name="Chen-Min-Tao R."/>
            <person name="Iglesias-Fernandez R."/>
            <person name="Schuster S.C."/>
            <person name="Alonso-Blanco C."/>
            <person name="Roudier F."/>
            <person name="Carbonero P."/>
            <person name="Paz-Ares J."/>
            <person name="Davis S.J."/>
            <person name="Pecinka A."/>
            <person name="Quesneville H."/>
            <person name="Colot V."/>
            <person name="Lysak M.A."/>
            <person name="Weigel D."/>
            <person name="Coupland G."/>
            <person name="Schneeberger K."/>
        </authorList>
    </citation>
    <scope>NUCLEOTIDE SEQUENCE [LARGE SCALE GENOMIC DNA]</scope>
    <source>
        <strain evidence="4">cv. Pajares</strain>
    </source>
</reference>
<feature type="coiled-coil region" evidence="1">
    <location>
        <begin position="490"/>
        <end position="524"/>
    </location>
</feature>
<dbReference type="AlphaFoldDB" id="A0A087FXS0"/>
<evidence type="ECO:0000313" key="4">
    <source>
        <dbReference type="Proteomes" id="UP000029120"/>
    </source>
</evidence>
<feature type="region of interest" description="Disordered" evidence="2">
    <location>
        <begin position="346"/>
        <end position="411"/>
    </location>
</feature>
<feature type="compositionally biased region" description="Low complexity" evidence="2">
    <location>
        <begin position="171"/>
        <end position="186"/>
    </location>
</feature>
<feature type="region of interest" description="Disordered" evidence="2">
    <location>
        <begin position="114"/>
        <end position="146"/>
    </location>
</feature>
<gene>
    <name evidence="3" type="ORF">AALP_AAs72208U000100</name>
</gene>
<dbReference type="EMBL" id="KL989412">
    <property type="protein sequence ID" value="KFK22422.1"/>
    <property type="molecule type" value="Genomic_DNA"/>
</dbReference>
<evidence type="ECO:0000313" key="3">
    <source>
        <dbReference type="EMBL" id="KFK22422.1"/>
    </source>
</evidence>
<feature type="non-terminal residue" evidence="3">
    <location>
        <position position="1"/>
    </location>
</feature>
<feature type="region of interest" description="Disordered" evidence="2">
    <location>
        <begin position="428"/>
        <end position="449"/>
    </location>
</feature>
<evidence type="ECO:0000256" key="2">
    <source>
        <dbReference type="SAM" id="MobiDB-lite"/>
    </source>
</evidence>
<accession>A0A087FXS0</accession>
<organism evidence="3 4">
    <name type="scientific">Arabis alpina</name>
    <name type="common">Alpine rock-cress</name>
    <dbReference type="NCBI Taxonomy" id="50452"/>
    <lineage>
        <taxon>Eukaryota</taxon>
        <taxon>Viridiplantae</taxon>
        <taxon>Streptophyta</taxon>
        <taxon>Embryophyta</taxon>
        <taxon>Tracheophyta</taxon>
        <taxon>Spermatophyta</taxon>
        <taxon>Magnoliopsida</taxon>
        <taxon>eudicotyledons</taxon>
        <taxon>Gunneridae</taxon>
        <taxon>Pentapetalae</taxon>
        <taxon>rosids</taxon>
        <taxon>malvids</taxon>
        <taxon>Brassicales</taxon>
        <taxon>Brassicaceae</taxon>
        <taxon>Arabideae</taxon>
        <taxon>Arabis</taxon>
    </lineage>
</organism>
<keyword evidence="1" id="KW-0175">Coiled coil</keyword>
<protein>
    <submittedName>
        <fullName evidence="3">Uncharacterized protein</fullName>
    </submittedName>
</protein>
<sequence>FRCFIKLYIDENLEMLEWTVFISLSCLTKDTSSIRHDFLPGPPSVGSVVFTAPSAGSAVFAAPSAKSRDISEDLLFVDPMGTDPTDEPDLVPHRTDDVVLVAKERDGAEVAFCTEDQRDTDELDADELLGTEDQNDADELLGTEDRWPQGTKDLAFVVATSTPSRSLMIPRADASSCSSSSDSRASSVERGDEDIVDEVEQTKKAASTQRAKVRPDPPSTDHLSYLTDFRVRGRSEELKHTVTNASGMALIAGFPSKDDHFEDRFFFVEIFEKTVEVDCIDLVKTRWERRVKPSLPEVSKKFVKAMHKELSSGNGNWKESFSRKRIKRVFSAEIILGKILRRSRMRVSSREQAGHEAAAKAARSSDTNTPRAVLPMTLTPTAASARGMSSRPLAPKTPPTSTLPPPPSLSSGELAEFCRISVERARISSGKGKGIDREPPSKKRRVDTSHVAVVDRETSASGVALPLLSLFFDHLVGDYDEDVRFRDNELRVAKETTAALESRLDELTERNQDLERDALSVQKIKKDCDAKLAKLKLKCAKGNEEIASLKTLLSSASDL</sequence>
<dbReference type="Proteomes" id="UP000029120">
    <property type="component" value="Unassembled WGS sequence"/>
</dbReference>
<feature type="region of interest" description="Disordered" evidence="2">
    <location>
        <begin position="169"/>
        <end position="223"/>
    </location>
</feature>
<feature type="compositionally biased region" description="Basic and acidic residues" evidence="2">
    <location>
        <begin position="348"/>
        <end position="358"/>
    </location>
</feature>
<dbReference type="Gramene" id="KFK22422">
    <property type="protein sequence ID" value="KFK22422"/>
    <property type="gene ID" value="AALP_AAs72208U000100"/>
</dbReference>
<feature type="compositionally biased region" description="Acidic residues" evidence="2">
    <location>
        <begin position="118"/>
        <end position="142"/>
    </location>
</feature>
<evidence type="ECO:0000256" key="1">
    <source>
        <dbReference type="SAM" id="Coils"/>
    </source>
</evidence>